<dbReference type="AlphaFoldDB" id="W0FTR3"/>
<reference evidence="1" key="1">
    <citation type="submission" date="2013-08" db="EMBL/GenBank/DDBJ databases">
        <title>Two distinct conjugal transfer systems on Streptomyces plasmid pZL1.</title>
        <authorList>
            <person name="Zhao L."/>
            <person name="Zhong L."/>
            <person name="Qin Z."/>
        </authorList>
    </citation>
    <scope>NUCLEOTIDE SEQUENCE</scope>
    <source>
        <strain evidence="1">14R-10</strain>
        <plasmid evidence="1">pZL1</plasmid>
    </source>
</reference>
<geneLocation type="plasmid" evidence="1">
    <name>pZL1</name>
</geneLocation>
<gene>
    <name evidence="1" type="ORF">pZL1.55c</name>
</gene>
<accession>W0FTR3</accession>
<proteinExistence type="predicted"/>
<sequence>MPAPCAATSQHHLQVAAPLCERNPMTDLTKLPHTGLHVPHDRYTLADFQQMTTRCGIAYNATVHEGERCMGVIENQGNGGGTWFFPATAADHRAVHEFAAACRMEGEPLSEEEVLDHLITEHETAQQVAKCTRRRASLIRGYEEDGLPAVTIAIGAPPVWLDRADSPFLPRLARDLKASDPGVAVWEFWTGDQWKPLSLPAATD</sequence>
<evidence type="ECO:0000313" key="1">
    <source>
        <dbReference type="EMBL" id="AHF46220.1"/>
    </source>
</evidence>
<keyword evidence="1" id="KW-0614">Plasmid</keyword>
<dbReference type="EMBL" id="KF501372">
    <property type="protein sequence ID" value="AHF46220.1"/>
    <property type="molecule type" value="Genomic_DNA"/>
</dbReference>
<organism evidence="1">
    <name type="scientific">Streptomyces sp. 14R-10</name>
    <dbReference type="NCBI Taxonomy" id="1442159"/>
    <lineage>
        <taxon>Bacteria</taxon>
        <taxon>Bacillati</taxon>
        <taxon>Actinomycetota</taxon>
        <taxon>Actinomycetes</taxon>
        <taxon>Kitasatosporales</taxon>
        <taxon>Streptomycetaceae</taxon>
        <taxon>Streptomyces</taxon>
    </lineage>
</organism>
<protein>
    <submittedName>
        <fullName evidence="1">Uncharacterized protein</fullName>
    </submittedName>
</protein>
<name>W0FTR3_9ACTN</name>